<dbReference type="RefSeq" id="WP_064614977.1">
    <property type="nucleotide sequence ID" value="NZ_CP035088.1"/>
</dbReference>
<sequence length="441" mass="47245">MNNKIYHKGLAAGAVLVLMPTGICYANSQSESAGFLEDSHLNLLSRNHYWHQTGDLGTQRDWTQGEMLDFNSGFTQGVVGFGIDAFAYGAIKLDGSGKRTGSVTLPVRDNGQPADSYSKAGGSIKVQLSNTTLRYGDLQPKVPVFATGSSKLLNQTATGWMLDSGELKDIVLSAGLFTSGTSYLSTNRSGDLGLAFARVSTPQVGYIGGTYALSDQTSISFYGSRYENLMDQYYTNINQAIALSESQSLTLDFNLYRSLNSGEAKAGDINVTAASISAALATGPHTFALAFQRNDGDQPHDYAAIGSVSPGVAAGVFSDGLYLANAAELSDFNAPNEQSVQLRYELDMQSFGVPGLTLTAKHIRGTDIDGSKVNADSAYFGLYGKSEEERETDLIAQYIIPSGPAKALTTKLIQSWHSGDISTGGRITRTRLIISYPFEFF</sequence>
<dbReference type="EMBL" id="CP035088">
    <property type="protein sequence ID" value="QBZ91220.1"/>
    <property type="molecule type" value="Genomic_DNA"/>
</dbReference>
<accession>A0A4P7PK31</accession>
<dbReference type="GO" id="GO:0016020">
    <property type="term" value="C:membrane"/>
    <property type="evidence" value="ECO:0007669"/>
    <property type="project" value="InterPro"/>
</dbReference>
<reference evidence="5 6" key="1">
    <citation type="journal article" date="2019" name="Front. Microbiol.">
        <title>In silico and Genetic Analyses of Cyclic Lipopeptide Synthetic Gene Clusters in Pseudomonas sp. 11K1.</title>
        <authorList>
            <person name="Zhao H."/>
            <person name="Liu Y.P."/>
            <person name="Zhang L.Q."/>
        </authorList>
    </citation>
    <scope>NUCLEOTIDE SEQUENCE [LARGE SCALE GENOMIC DNA]</scope>
    <source>
        <strain evidence="5 6">11K1</strain>
    </source>
</reference>
<dbReference type="InterPro" id="IPR023614">
    <property type="entry name" value="Porin_dom_sf"/>
</dbReference>
<gene>
    <name evidence="5" type="ORF">EPZ47_21785</name>
</gene>
<dbReference type="GO" id="GO:0015288">
    <property type="term" value="F:porin activity"/>
    <property type="evidence" value="ECO:0007669"/>
    <property type="project" value="TreeGrafter"/>
</dbReference>
<evidence type="ECO:0000313" key="6">
    <source>
        <dbReference type="Proteomes" id="UP000296468"/>
    </source>
</evidence>
<protein>
    <submittedName>
        <fullName evidence="5">Outer membrane porin, OprD family</fullName>
    </submittedName>
</protein>
<dbReference type="Gene3D" id="2.40.160.10">
    <property type="entry name" value="Porin"/>
    <property type="match status" value="1"/>
</dbReference>
<name>A0A4P7PK31_9PSED</name>
<keyword evidence="3 4" id="KW-0732">Signal</keyword>
<evidence type="ECO:0000256" key="2">
    <source>
        <dbReference type="ARBA" id="ARBA00022448"/>
    </source>
</evidence>
<dbReference type="OrthoDB" id="6759120at2"/>
<dbReference type="Pfam" id="PF03573">
    <property type="entry name" value="OprD"/>
    <property type="match status" value="1"/>
</dbReference>
<dbReference type="PANTHER" id="PTHR34596:SF2">
    <property type="entry name" value="CHITOPORIN"/>
    <property type="match status" value="1"/>
</dbReference>
<dbReference type="KEGG" id="pvk:EPZ47_21785"/>
<proteinExistence type="inferred from homology"/>
<evidence type="ECO:0000256" key="1">
    <source>
        <dbReference type="ARBA" id="ARBA00009075"/>
    </source>
</evidence>
<dbReference type="Proteomes" id="UP000296468">
    <property type="component" value="Chromosome"/>
</dbReference>
<feature type="chain" id="PRO_5020590530" evidence="4">
    <location>
        <begin position="27"/>
        <end position="441"/>
    </location>
</feature>
<evidence type="ECO:0000256" key="3">
    <source>
        <dbReference type="ARBA" id="ARBA00022729"/>
    </source>
</evidence>
<feature type="signal peptide" evidence="4">
    <location>
        <begin position="1"/>
        <end position="26"/>
    </location>
</feature>
<dbReference type="AlphaFoldDB" id="A0A4P7PK31"/>
<comment type="similarity">
    <text evidence="1">Belongs to the outer membrane porin (Opr) (TC 1.B.25) family.</text>
</comment>
<organism evidence="5 6">
    <name type="scientific">Pseudomonas viciae</name>
    <dbReference type="NCBI Taxonomy" id="2505979"/>
    <lineage>
        <taxon>Bacteria</taxon>
        <taxon>Pseudomonadati</taxon>
        <taxon>Pseudomonadota</taxon>
        <taxon>Gammaproteobacteria</taxon>
        <taxon>Pseudomonadales</taxon>
        <taxon>Pseudomonadaceae</taxon>
        <taxon>Pseudomonas</taxon>
    </lineage>
</organism>
<dbReference type="InterPro" id="IPR005318">
    <property type="entry name" value="OM_porin_bac"/>
</dbReference>
<evidence type="ECO:0000256" key="4">
    <source>
        <dbReference type="SAM" id="SignalP"/>
    </source>
</evidence>
<dbReference type="PANTHER" id="PTHR34596">
    <property type="entry name" value="CHITOPORIN"/>
    <property type="match status" value="1"/>
</dbReference>
<evidence type="ECO:0000313" key="5">
    <source>
        <dbReference type="EMBL" id="QBZ91220.1"/>
    </source>
</evidence>
<keyword evidence="2" id="KW-0813">Transport</keyword>